<evidence type="ECO:0000256" key="13">
    <source>
        <dbReference type="SAM" id="MobiDB-lite"/>
    </source>
</evidence>
<accession>A0A2L1GKZ2</accession>
<evidence type="ECO:0000256" key="4">
    <source>
        <dbReference type="ARBA" id="ARBA00022519"/>
    </source>
</evidence>
<evidence type="ECO:0000259" key="15">
    <source>
        <dbReference type="PROSITE" id="PS50893"/>
    </source>
</evidence>
<evidence type="ECO:0000256" key="3">
    <source>
        <dbReference type="ARBA" id="ARBA00022475"/>
    </source>
</evidence>
<dbReference type="PANTHER" id="PTHR30572:SF14">
    <property type="entry name" value="MACROLIDE EXPORT ATP-BINDING_PERMEASE PROTEIN MACB"/>
    <property type="match status" value="1"/>
</dbReference>
<keyword evidence="9 14" id="KW-1133">Transmembrane helix</keyword>
<feature type="domain" description="ABC transporter" evidence="15">
    <location>
        <begin position="5"/>
        <end position="243"/>
    </location>
</feature>
<dbReference type="GO" id="GO:0016887">
    <property type="term" value="F:ATP hydrolysis activity"/>
    <property type="evidence" value="ECO:0007669"/>
    <property type="project" value="InterPro"/>
</dbReference>
<comment type="similarity">
    <text evidence="11">Belongs to the ABC transporter superfamily. Macrolide exporter (TC 3.A.1.122) family.</text>
</comment>
<keyword evidence="7 16" id="KW-0067">ATP-binding</keyword>
<dbReference type="Pfam" id="PF02687">
    <property type="entry name" value="FtsX"/>
    <property type="match status" value="1"/>
</dbReference>
<reference evidence="16" key="1">
    <citation type="submission" date="2017-05" db="EMBL/GenBank/DDBJ databases">
        <authorList>
            <person name="Song R."/>
            <person name="Chenine A.L."/>
            <person name="Ruprecht R.M."/>
        </authorList>
    </citation>
    <scope>NUCLEOTIDE SEQUENCE</scope>
    <source>
        <strain evidence="16">ORNL</strain>
    </source>
</reference>
<sequence length="650" mass="69929">MASIITLEAVNKYYGQGANRIHVLKDISFAVEDGDFVAIIGQSGSGKSTLMNIIGCLDTQSSGVCRIAGADTASLLPDQLADLRGRFIGFIFQRYNLLPSLSAAENTALPAVYAGLGGRQRLERAARLLEGLGLADKTANLPAELSGGQQQRVSIARALMNGGRIILADEPTGALDSKSGENVMEILKGLNRQGHTIVVVTHDHGVAAHANRVVEILDGRIVADQRNREQAAVPPGAGHRSGRRSSLLSNKLDQCREAFRMSVQAILAHKMRSLLTMLGIVIGIASVVSVVALGNGSQQKIIEDINSMGSNTIDIMRGEGFGDRHAGRIHTLTVADADILGRQPYVAAVTPNTSNSGDLVFGNVTVTATLNGVGEQYFDVRSLEIEQGRFFTKDDVKATAGYTVIDHNTYSRLFQPGENVVGRVIMFRQKPLTIIGVLKRQDRSFGPGLDSLEIYAPYTTVMRRITGARFINSITVRAEDHVIPLMAEKKIIELLTARHKKQDFFTINTDSIRQTVENTTNTLKLLISGIAVISLVVGGIGVMNIMLVSVTERTREIGVRMAVGARQGNIMEQFLIEAVLLCLVGGVMGILFSRLVGWGLGMISDDFPMLYSSGITVVALACSSAIGIIFGFIPARNAARLNPIDALARE</sequence>
<organism evidence="16 17">
    <name type="scientific">Desulfobulbus oralis</name>
    <dbReference type="NCBI Taxonomy" id="1986146"/>
    <lineage>
        <taxon>Bacteria</taxon>
        <taxon>Pseudomonadati</taxon>
        <taxon>Thermodesulfobacteriota</taxon>
        <taxon>Desulfobulbia</taxon>
        <taxon>Desulfobulbales</taxon>
        <taxon>Desulfobulbaceae</taxon>
        <taxon>Desulfobulbus</taxon>
    </lineage>
</organism>
<dbReference type="PROSITE" id="PS00211">
    <property type="entry name" value="ABC_TRANSPORTER_1"/>
    <property type="match status" value="1"/>
</dbReference>
<dbReference type="Pfam" id="PF00005">
    <property type="entry name" value="ABC_tran"/>
    <property type="match status" value="1"/>
</dbReference>
<feature type="transmembrane region" description="Helical" evidence="14">
    <location>
        <begin position="574"/>
        <end position="597"/>
    </location>
</feature>
<dbReference type="InterPro" id="IPR003593">
    <property type="entry name" value="AAA+_ATPase"/>
</dbReference>
<keyword evidence="6" id="KW-0547">Nucleotide-binding</keyword>
<name>A0A2L1GKZ2_9BACT</name>
<evidence type="ECO:0000256" key="6">
    <source>
        <dbReference type="ARBA" id="ARBA00022741"/>
    </source>
</evidence>
<evidence type="ECO:0000256" key="9">
    <source>
        <dbReference type="ARBA" id="ARBA00022989"/>
    </source>
</evidence>
<dbReference type="RefSeq" id="WP_104935658.1">
    <property type="nucleotide sequence ID" value="NZ_CP021255.1"/>
</dbReference>
<dbReference type="OrthoDB" id="9802264at2"/>
<evidence type="ECO:0000256" key="8">
    <source>
        <dbReference type="ARBA" id="ARBA00022967"/>
    </source>
</evidence>
<dbReference type="InterPro" id="IPR027417">
    <property type="entry name" value="P-loop_NTPase"/>
</dbReference>
<keyword evidence="8" id="KW-1278">Translocase</keyword>
<dbReference type="SUPFAM" id="SSF52540">
    <property type="entry name" value="P-loop containing nucleoside triphosphate hydrolases"/>
    <property type="match status" value="1"/>
</dbReference>
<dbReference type="InterPro" id="IPR025857">
    <property type="entry name" value="MacB_PCD"/>
</dbReference>
<evidence type="ECO:0000256" key="11">
    <source>
        <dbReference type="ARBA" id="ARBA00038388"/>
    </source>
</evidence>
<evidence type="ECO:0000256" key="14">
    <source>
        <dbReference type="SAM" id="Phobius"/>
    </source>
</evidence>
<evidence type="ECO:0000256" key="5">
    <source>
        <dbReference type="ARBA" id="ARBA00022692"/>
    </source>
</evidence>
<dbReference type="GO" id="GO:0098796">
    <property type="term" value="C:membrane protein complex"/>
    <property type="evidence" value="ECO:0007669"/>
    <property type="project" value="UniProtKB-ARBA"/>
</dbReference>
<gene>
    <name evidence="16" type="ORF">CAY53_01600</name>
</gene>
<keyword evidence="17" id="KW-1185">Reference proteome</keyword>
<evidence type="ECO:0000256" key="2">
    <source>
        <dbReference type="ARBA" id="ARBA00022448"/>
    </source>
</evidence>
<dbReference type="Pfam" id="PF12704">
    <property type="entry name" value="MacB_PCD"/>
    <property type="match status" value="1"/>
</dbReference>
<dbReference type="GO" id="GO:0022857">
    <property type="term" value="F:transmembrane transporter activity"/>
    <property type="evidence" value="ECO:0007669"/>
    <property type="project" value="TreeGrafter"/>
</dbReference>
<keyword evidence="2" id="KW-0813">Transport</keyword>
<evidence type="ECO:0000256" key="10">
    <source>
        <dbReference type="ARBA" id="ARBA00023136"/>
    </source>
</evidence>
<dbReference type="SMART" id="SM00382">
    <property type="entry name" value="AAA"/>
    <property type="match status" value="1"/>
</dbReference>
<evidence type="ECO:0000313" key="17">
    <source>
        <dbReference type="Proteomes" id="UP000239867"/>
    </source>
</evidence>
<dbReference type="InterPro" id="IPR003838">
    <property type="entry name" value="ABC3_permease_C"/>
</dbReference>
<reference evidence="16" key="2">
    <citation type="journal article" date="2018" name="MBio">
        <title>Insights into the evolution of host association through the isolation and characterization of a novel human periodontal pathobiont, Desulfobulbus oralis.</title>
        <authorList>
            <person name="Cross K.L."/>
            <person name="Chirania P."/>
            <person name="Xiong W."/>
            <person name="Beall C.J."/>
            <person name="Elkins J.G."/>
            <person name="Giannone R.J."/>
            <person name="Griffen A.L."/>
            <person name="Guss A.M."/>
            <person name="Hettich R.L."/>
            <person name="Joshi S.S."/>
            <person name="Mokrzan E.M."/>
            <person name="Martin R.K."/>
            <person name="Zhulin I.B."/>
            <person name="Leys E.J."/>
            <person name="Podar M."/>
        </authorList>
    </citation>
    <scope>NUCLEOTIDE SEQUENCE [LARGE SCALE GENOMIC DNA]</scope>
    <source>
        <strain evidence="16">ORNL</strain>
    </source>
</reference>
<evidence type="ECO:0000256" key="1">
    <source>
        <dbReference type="ARBA" id="ARBA00004429"/>
    </source>
</evidence>
<proteinExistence type="inferred from homology"/>
<protein>
    <recommendedName>
        <fullName evidence="12">Pyoverdine export ATP-binding/permease protein PvdT</fullName>
    </recommendedName>
</protein>
<dbReference type="Gene3D" id="3.40.50.300">
    <property type="entry name" value="P-loop containing nucleotide triphosphate hydrolases"/>
    <property type="match status" value="1"/>
</dbReference>
<dbReference type="InterPro" id="IPR003439">
    <property type="entry name" value="ABC_transporter-like_ATP-bd"/>
</dbReference>
<keyword evidence="5 14" id="KW-0812">Transmembrane</keyword>
<dbReference type="PROSITE" id="PS50893">
    <property type="entry name" value="ABC_TRANSPORTER_2"/>
    <property type="match status" value="1"/>
</dbReference>
<dbReference type="Proteomes" id="UP000239867">
    <property type="component" value="Chromosome"/>
</dbReference>
<evidence type="ECO:0000313" key="16">
    <source>
        <dbReference type="EMBL" id="AVD70343.1"/>
    </source>
</evidence>
<dbReference type="FunFam" id="3.40.50.300:FF:000032">
    <property type="entry name" value="Export ABC transporter ATP-binding protein"/>
    <property type="match status" value="1"/>
</dbReference>
<dbReference type="InterPro" id="IPR017871">
    <property type="entry name" value="ABC_transporter-like_CS"/>
</dbReference>
<dbReference type="InterPro" id="IPR017911">
    <property type="entry name" value="MacB-like_ATP-bd"/>
</dbReference>
<feature type="transmembrane region" description="Helical" evidence="14">
    <location>
        <begin position="525"/>
        <end position="550"/>
    </location>
</feature>
<dbReference type="GO" id="GO:0005524">
    <property type="term" value="F:ATP binding"/>
    <property type="evidence" value="ECO:0007669"/>
    <property type="project" value="UniProtKB-KW"/>
</dbReference>
<evidence type="ECO:0000256" key="12">
    <source>
        <dbReference type="ARBA" id="ARBA00041199"/>
    </source>
</evidence>
<comment type="subcellular location">
    <subcellularLocation>
        <location evidence="1">Cell inner membrane</location>
        <topology evidence="1">Multi-pass membrane protein</topology>
    </subcellularLocation>
</comment>
<keyword evidence="3" id="KW-1003">Cell membrane</keyword>
<dbReference type="KEGG" id="deo:CAY53_01600"/>
<dbReference type="CDD" id="cd03255">
    <property type="entry name" value="ABC_MJ0796_LolCDE_FtsE"/>
    <property type="match status" value="1"/>
</dbReference>
<evidence type="ECO:0000256" key="7">
    <source>
        <dbReference type="ARBA" id="ARBA00022840"/>
    </source>
</evidence>
<dbReference type="AlphaFoldDB" id="A0A2L1GKZ2"/>
<keyword evidence="4" id="KW-0997">Cell inner membrane</keyword>
<keyword evidence="10 14" id="KW-0472">Membrane</keyword>
<dbReference type="InterPro" id="IPR050250">
    <property type="entry name" value="Macrolide_Exporter_MacB"/>
</dbReference>
<dbReference type="PANTHER" id="PTHR30572">
    <property type="entry name" value="MEMBRANE COMPONENT OF TRANSPORTER-RELATED"/>
    <property type="match status" value="1"/>
</dbReference>
<feature type="transmembrane region" description="Helical" evidence="14">
    <location>
        <begin position="609"/>
        <end position="633"/>
    </location>
</feature>
<dbReference type="GO" id="GO:0005886">
    <property type="term" value="C:plasma membrane"/>
    <property type="evidence" value="ECO:0007669"/>
    <property type="project" value="UniProtKB-SubCell"/>
</dbReference>
<feature type="region of interest" description="Disordered" evidence="13">
    <location>
        <begin position="227"/>
        <end position="247"/>
    </location>
</feature>
<dbReference type="EMBL" id="CP021255">
    <property type="protein sequence ID" value="AVD70343.1"/>
    <property type="molecule type" value="Genomic_DNA"/>
</dbReference>